<reference evidence="3" key="1">
    <citation type="submission" date="2016-10" db="EMBL/GenBank/DDBJ databases">
        <authorList>
            <person name="Varghese N."/>
            <person name="Submissions S."/>
        </authorList>
    </citation>
    <scope>NUCLEOTIDE SEQUENCE [LARGE SCALE GENOMIC DNA]</scope>
    <source>
        <strain evidence="3">OR362-8,ATCC BAA-1266,JCM 13504</strain>
    </source>
</reference>
<evidence type="ECO:0000256" key="1">
    <source>
        <dbReference type="SAM" id="Phobius"/>
    </source>
</evidence>
<proteinExistence type="predicted"/>
<keyword evidence="1" id="KW-1133">Transmembrane helix</keyword>
<sequence>MCEACFVKGIHRFSSADVFAKFEQQLLGTNLQAQGRPAYWPVPAPLTAFEPEAFYRCGTCHQIWALAAPDNAWRGYFLPLEAVRAHQRQRQRSDARIKYYVLAMVTAVLWLILTPLAKVDVTQLSTAFFPNQQKVTAHPLAQVGRWRNS</sequence>
<dbReference type="AlphaFoldDB" id="A0A1I5WUT1"/>
<keyword evidence="3" id="KW-1185">Reference proteome</keyword>
<organism evidence="2 3">
    <name type="scientific">Hymenobacter arizonensis</name>
    <name type="common">Siccationidurans arizonensis</name>
    <dbReference type="NCBI Taxonomy" id="1227077"/>
    <lineage>
        <taxon>Bacteria</taxon>
        <taxon>Pseudomonadati</taxon>
        <taxon>Bacteroidota</taxon>
        <taxon>Cytophagia</taxon>
        <taxon>Cytophagales</taxon>
        <taxon>Hymenobacteraceae</taxon>
        <taxon>Hymenobacter</taxon>
    </lineage>
</organism>
<feature type="transmembrane region" description="Helical" evidence="1">
    <location>
        <begin position="97"/>
        <end position="117"/>
    </location>
</feature>
<keyword evidence="1" id="KW-0812">Transmembrane</keyword>
<keyword evidence="1" id="KW-0472">Membrane</keyword>
<evidence type="ECO:0000313" key="3">
    <source>
        <dbReference type="Proteomes" id="UP000199029"/>
    </source>
</evidence>
<dbReference type="RefSeq" id="WP_143080099.1">
    <property type="nucleotide sequence ID" value="NZ_FOXS01000002.1"/>
</dbReference>
<evidence type="ECO:0000313" key="2">
    <source>
        <dbReference type="EMBL" id="SFQ23565.1"/>
    </source>
</evidence>
<protein>
    <submittedName>
        <fullName evidence="2">Uncharacterized protein</fullName>
    </submittedName>
</protein>
<dbReference type="Proteomes" id="UP000199029">
    <property type="component" value="Unassembled WGS sequence"/>
</dbReference>
<name>A0A1I5WUT1_HYMAR</name>
<dbReference type="OrthoDB" id="1448523at2"/>
<accession>A0A1I5WUT1</accession>
<dbReference type="EMBL" id="FOXS01000002">
    <property type="protein sequence ID" value="SFQ23565.1"/>
    <property type="molecule type" value="Genomic_DNA"/>
</dbReference>
<gene>
    <name evidence="2" type="ORF">SAMN04515668_1505</name>
</gene>